<reference evidence="1 2" key="1">
    <citation type="submission" date="2017-12" db="EMBL/GenBank/DDBJ databases">
        <title>Comparative genomics of Botrytis spp.</title>
        <authorList>
            <person name="Valero-Jimenez C.A."/>
            <person name="Tapia P."/>
            <person name="Veloso J."/>
            <person name="Silva-Moreno E."/>
            <person name="Staats M."/>
            <person name="Valdes J.H."/>
            <person name="Van Kan J.A.L."/>
        </authorList>
    </citation>
    <scope>NUCLEOTIDE SEQUENCE [LARGE SCALE GENOMIC DNA]</scope>
    <source>
        <strain evidence="1 2">MUCL3349</strain>
    </source>
</reference>
<evidence type="ECO:0000313" key="1">
    <source>
        <dbReference type="EMBL" id="TGO80815.1"/>
    </source>
</evidence>
<gene>
    <name evidence="1" type="ORF">BPOR_1689g00010</name>
</gene>
<evidence type="ECO:0000313" key="2">
    <source>
        <dbReference type="Proteomes" id="UP000297280"/>
    </source>
</evidence>
<dbReference type="AlphaFoldDB" id="A0A4Z1K4I8"/>
<keyword evidence="2" id="KW-1185">Reference proteome</keyword>
<proteinExistence type="predicted"/>
<organism evidence="1 2">
    <name type="scientific">Botrytis porri</name>
    <dbReference type="NCBI Taxonomy" id="87229"/>
    <lineage>
        <taxon>Eukaryota</taxon>
        <taxon>Fungi</taxon>
        <taxon>Dikarya</taxon>
        <taxon>Ascomycota</taxon>
        <taxon>Pezizomycotina</taxon>
        <taxon>Leotiomycetes</taxon>
        <taxon>Helotiales</taxon>
        <taxon>Sclerotiniaceae</taxon>
        <taxon>Botrytis</taxon>
    </lineage>
</organism>
<comment type="caution">
    <text evidence="1">The sequence shown here is derived from an EMBL/GenBank/DDBJ whole genome shotgun (WGS) entry which is preliminary data.</text>
</comment>
<protein>
    <submittedName>
        <fullName evidence="1">Uncharacterized protein</fullName>
    </submittedName>
</protein>
<name>A0A4Z1K4I8_9HELO</name>
<dbReference type="EMBL" id="PQXO01001679">
    <property type="protein sequence ID" value="TGO80815.1"/>
    <property type="molecule type" value="Genomic_DNA"/>
</dbReference>
<accession>A0A4Z1K4I8</accession>
<dbReference type="Proteomes" id="UP000297280">
    <property type="component" value="Unassembled WGS sequence"/>
</dbReference>
<sequence>MNVFLFVERQNWMGGDLDERREMREVGWGREGLSNASEVEGVRVEQEEDWGRKENGKKLEEIAKNRRGGEIVDSLETYSYVKIKWKDR</sequence>